<protein>
    <recommendedName>
        <fullName evidence="8">Multidrug efflux pump Tap</fullName>
    </recommendedName>
</protein>
<accession>A0ABU2LQG7</accession>
<reference evidence="13" key="1">
    <citation type="submission" date="2023-07" db="EMBL/GenBank/DDBJ databases">
        <title>30 novel species of actinomycetes from the DSMZ collection.</title>
        <authorList>
            <person name="Nouioui I."/>
        </authorList>
    </citation>
    <scope>NUCLEOTIDE SEQUENCE [LARGE SCALE GENOMIC DNA]</scope>
    <source>
        <strain evidence="13">DSM 44918</strain>
    </source>
</reference>
<keyword evidence="5 10" id="KW-1133">Transmembrane helix</keyword>
<dbReference type="SUPFAM" id="SSF103473">
    <property type="entry name" value="MFS general substrate transporter"/>
    <property type="match status" value="1"/>
</dbReference>
<feature type="transmembrane region" description="Helical" evidence="10">
    <location>
        <begin position="262"/>
        <end position="285"/>
    </location>
</feature>
<dbReference type="RefSeq" id="WP_311599352.1">
    <property type="nucleotide sequence ID" value="NZ_JAVREM010000018.1"/>
</dbReference>
<evidence type="ECO:0000256" key="5">
    <source>
        <dbReference type="ARBA" id="ARBA00022989"/>
    </source>
</evidence>
<evidence type="ECO:0000256" key="9">
    <source>
        <dbReference type="SAM" id="MobiDB-lite"/>
    </source>
</evidence>
<feature type="transmembrane region" description="Helical" evidence="10">
    <location>
        <begin position="89"/>
        <end position="109"/>
    </location>
</feature>
<feature type="transmembrane region" description="Helical" evidence="10">
    <location>
        <begin position="320"/>
        <end position="346"/>
    </location>
</feature>
<evidence type="ECO:0000256" key="4">
    <source>
        <dbReference type="ARBA" id="ARBA00022692"/>
    </source>
</evidence>
<feature type="domain" description="Major facilitator superfamily (MFS) profile" evidence="11">
    <location>
        <begin position="1"/>
        <end position="411"/>
    </location>
</feature>
<evidence type="ECO:0000313" key="13">
    <source>
        <dbReference type="Proteomes" id="UP001183420"/>
    </source>
</evidence>
<keyword evidence="2" id="KW-0813">Transport</keyword>
<gene>
    <name evidence="12" type="ORF">RNC47_15965</name>
</gene>
<dbReference type="PANTHER" id="PTHR23513">
    <property type="entry name" value="INTEGRAL MEMBRANE EFFLUX PROTEIN-RELATED"/>
    <property type="match status" value="1"/>
</dbReference>
<dbReference type="InterPro" id="IPR011701">
    <property type="entry name" value="MFS"/>
</dbReference>
<evidence type="ECO:0000256" key="3">
    <source>
        <dbReference type="ARBA" id="ARBA00022475"/>
    </source>
</evidence>
<keyword evidence="13" id="KW-1185">Reference proteome</keyword>
<comment type="subcellular location">
    <subcellularLocation>
        <location evidence="1">Cell inner membrane</location>
        <topology evidence="1">Multi-pass membrane protein</topology>
    </subcellularLocation>
</comment>
<dbReference type="Pfam" id="PF07690">
    <property type="entry name" value="MFS_1"/>
    <property type="match status" value="1"/>
</dbReference>
<feature type="transmembrane region" description="Helical" evidence="10">
    <location>
        <begin position="358"/>
        <end position="379"/>
    </location>
</feature>
<dbReference type="Gene3D" id="1.20.1250.20">
    <property type="entry name" value="MFS general substrate transporter like domains"/>
    <property type="match status" value="1"/>
</dbReference>
<dbReference type="EMBL" id="JAVREM010000018">
    <property type="protein sequence ID" value="MDT0319834.1"/>
    <property type="molecule type" value="Genomic_DNA"/>
</dbReference>
<evidence type="ECO:0000259" key="11">
    <source>
        <dbReference type="PROSITE" id="PS50850"/>
    </source>
</evidence>
<dbReference type="InterPro" id="IPR020846">
    <property type="entry name" value="MFS_dom"/>
</dbReference>
<evidence type="ECO:0000256" key="7">
    <source>
        <dbReference type="ARBA" id="ARBA00038075"/>
    </source>
</evidence>
<evidence type="ECO:0000256" key="6">
    <source>
        <dbReference type="ARBA" id="ARBA00023136"/>
    </source>
</evidence>
<keyword evidence="4 10" id="KW-0812">Transmembrane</keyword>
<dbReference type="PROSITE" id="PS50850">
    <property type="entry name" value="MFS"/>
    <property type="match status" value="1"/>
</dbReference>
<name>A0ABU2LQG7_9ACTN</name>
<feature type="region of interest" description="Disordered" evidence="9">
    <location>
        <begin position="420"/>
        <end position="444"/>
    </location>
</feature>
<evidence type="ECO:0000256" key="10">
    <source>
        <dbReference type="SAM" id="Phobius"/>
    </source>
</evidence>
<sequence length="444" mass="44967">MRARALVGLLAAVAVSQLGTKISAVALPWFVLVTTGSPAQTGLVAFCEMTPYVLAKALSGPLIDRAGPRVTSWTTDVVSAAAVAAIPPLHAAGLLPLWLLLVLVALVGVTRGPGDLAKQVMVPEAADRDGVPLERATGLAGVAERLAGTVGPAGAGVLVAALDAMTALVVNAVCLAAGSLLIALTLPRGMGRGRPAAPEAAEAAGDEPAGYWRRFGQGFAFLRREPMLLAISLTVAVTNLLDAAYSSVLLPVWAEESGHGPSAIGMIGAVFGGTAVCGSLLAAVVAHRLPRLPLFFGGFLLAGAPRFVILALSVSAGAPLWSVLAVCAVGGFGSGFLNPIIGAVVLERIPRHMLGRVQALFTSLAWSGIPLGGLVGGAAVGAAGLVPVLLVVGLLYFLITNLAALRPEWRRMDRERAAARTGRADRGDRGDSATACHGAATGSG</sequence>
<evidence type="ECO:0000256" key="1">
    <source>
        <dbReference type="ARBA" id="ARBA00004429"/>
    </source>
</evidence>
<feature type="transmembrane region" description="Helical" evidence="10">
    <location>
        <begin position="292"/>
        <end position="314"/>
    </location>
</feature>
<keyword evidence="6 10" id="KW-0472">Membrane</keyword>
<feature type="transmembrane region" description="Helical" evidence="10">
    <location>
        <begin position="385"/>
        <end position="405"/>
    </location>
</feature>
<evidence type="ECO:0000256" key="8">
    <source>
        <dbReference type="ARBA" id="ARBA00040914"/>
    </source>
</evidence>
<dbReference type="Proteomes" id="UP001183420">
    <property type="component" value="Unassembled WGS sequence"/>
</dbReference>
<comment type="caution">
    <text evidence="12">The sequence shown here is derived from an EMBL/GenBank/DDBJ whole genome shotgun (WGS) entry which is preliminary data.</text>
</comment>
<organism evidence="12 13">
    <name type="scientific">Streptomyces millisiae</name>
    <dbReference type="NCBI Taxonomy" id="3075542"/>
    <lineage>
        <taxon>Bacteria</taxon>
        <taxon>Bacillati</taxon>
        <taxon>Actinomycetota</taxon>
        <taxon>Actinomycetes</taxon>
        <taxon>Kitasatosporales</taxon>
        <taxon>Streptomycetaceae</taxon>
        <taxon>Streptomyces</taxon>
    </lineage>
</organism>
<dbReference type="PANTHER" id="PTHR23513:SF9">
    <property type="entry name" value="ENTEROBACTIN EXPORTER ENTS"/>
    <property type="match status" value="1"/>
</dbReference>
<dbReference type="CDD" id="cd06173">
    <property type="entry name" value="MFS_MefA_like"/>
    <property type="match status" value="1"/>
</dbReference>
<evidence type="ECO:0000313" key="12">
    <source>
        <dbReference type="EMBL" id="MDT0319834.1"/>
    </source>
</evidence>
<evidence type="ECO:0000256" key="2">
    <source>
        <dbReference type="ARBA" id="ARBA00022448"/>
    </source>
</evidence>
<keyword evidence="3" id="KW-1003">Cell membrane</keyword>
<dbReference type="InterPro" id="IPR036259">
    <property type="entry name" value="MFS_trans_sf"/>
</dbReference>
<comment type="similarity">
    <text evidence="7">Belongs to the major facilitator superfamily. Drug:H(+) antiporter-3 (DHA3) (TC 2.A.1.21) family.</text>
</comment>
<feature type="transmembrane region" description="Helical" evidence="10">
    <location>
        <begin position="227"/>
        <end position="250"/>
    </location>
</feature>
<proteinExistence type="inferred from homology"/>
<feature type="transmembrane region" description="Helical" evidence="10">
    <location>
        <begin position="168"/>
        <end position="186"/>
    </location>
</feature>
<feature type="compositionally biased region" description="Basic and acidic residues" evidence="9">
    <location>
        <begin position="420"/>
        <end position="431"/>
    </location>
</feature>